<dbReference type="PANTHER" id="PTHR33359">
    <property type="entry name" value="MOLYBDOPTERIN SYNTHASE SULFUR CARRIER SUBUNIT"/>
    <property type="match status" value="1"/>
</dbReference>
<keyword evidence="5" id="KW-1185">Reference proteome</keyword>
<dbReference type="GO" id="GO:0006777">
    <property type="term" value="P:Mo-molybdopterin cofactor biosynthetic process"/>
    <property type="evidence" value="ECO:0007669"/>
    <property type="project" value="InterPro"/>
</dbReference>
<dbReference type="InterPro" id="IPR003749">
    <property type="entry name" value="ThiS/MoaD-like"/>
</dbReference>
<reference evidence="4 5" key="1">
    <citation type="submission" date="2019-02" db="EMBL/GenBank/DDBJ databases">
        <authorList>
            <person name="Li S.-H."/>
        </authorList>
    </citation>
    <scope>NUCLEOTIDE SEQUENCE [LARGE SCALE GENOMIC DNA]</scope>
    <source>
        <strain evidence="4 5">IMCC14385</strain>
    </source>
</reference>
<dbReference type="GO" id="GO:1990133">
    <property type="term" value="C:molybdopterin adenylyltransferase complex"/>
    <property type="evidence" value="ECO:0007669"/>
    <property type="project" value="TreeGrafter"/>
</dbReference>
<dbReference type="OrthoDB" id="9801945at2"/>
<dbReference type="AlphaFoldDB" id="A0A5P9NJM3"/>
<dbReference type="PANTHER" id="PTHR33359:SF1">
    <property type="entry name" value="MOLYBDOPTERIN SYNTHASE SULFUR CARRIER SUBUNIT"/>
    <property type="match status" value="1"/>
</dbReference>
<accession>A0A5P9NJM3</accession>
<dbReference type="RefSeq" id="WP_152662136.1">
    <property type="nucleotide sequence ID" value="NZ_CP036422.1"/>
</dbReference>
<dbReference type="NCBIfam" id="TIGR01682">
    <property type="entry name" value="moaD"/>
    <property type="match status" value="1"/>
</dbReference>
<gene>
    <name evidence="4" type="primary">moaD</name>
    <name evidence="4" type="ORF">EY643_10340</name>
</gene>
<comment type="similarity">
    <text evidence="2">Belongs to the MoaD family.</text>
</comment>
<dbReference type="InterPro" id="IPR016155">
    <property type="entry name" value="Mopterin_synth/thiamin_S_b"/>
</dbReference>
<evidence type="ECO:0000256" key="3">
    <source>
        <dbReference type="ARBA" id="ARBA00024247"/>
    </source>
</evidence>
<dbReference type="GO" id="GO:0000166">
    <property type="term" value="F:nucleotide binding"/>
    <property type="evidence" value="ECO:0007669"/>
    <property type="project" value="UniProtKB-KW"/>
</dbReference>
<dbReference type="Pfam" id="PF02597">
    <property type="entry name" value="ThiS"/>
    <property type="match status" value="1"/>
</dbReference>
<keyword evidence="1" id="KW-0547">Nucleotide-binding</keyword>
<organism evidence="4 5">
    <name type="scientific">Halioglobus maricola</name>
    <dbReference type="NCBI Taxonomy" id="2601894"/>
    <lineage>
        <taxon>Bacteria</taxon>
        <taxon>Pseudomonadati</taxon>
        <taxon>Pseudomonadota</taxon>
        <taxon>Gammaproteobacteria</taxon>
        <taxon>Cellvibrionales</taxon>
        <taxon>Halieaceae</taxon>
        <taxon>Halioglobus</taxon>
    </lineage>
</organism>
<dbReference type="EMBL" id="CP036422">
    <property type="protein sequence ID" value="QFU76031.1"/>
    <property type="molecule type" value="Genomic_DNA"/>
</dbReference>
<sequence>MIKVLFFGQVRELLGCDEKRIPFDSASADLDGLQAVLCADGGDAWREVLQQENMIRAVNQEVASGNPPLTDGDEVAFFPPVTGG</sequence>
<dbReference type="SUPFAM" id="SSF54285">
    <property type="entry name" value="MoaD/ThiS"/>
    <property type="match status" value="1"/>
</dbReference>
<evidence type="ECO:0000313" key="5">
    <source>
        <dbReference type="Proteomes" id="UP000326287"/>
    </source>
</evidence>
<evidence type="ECO:0000256" key="2">
    <source>
        <dbReference type="ARBA" id="ARBA00024200"/>
    </source>
</evidence>
<name>A0A5P9NJM3_9GAMM</name>
<dbReference type="InterPro" id="IPR044672">
    <property type="entry name" value="MOCS2A"/>
</dbReference>
<dbReference type="CDD" id="cd00754">
    <property type="entry name" value="Ubl_MoaD"/>
    <property type="match status" value="1"/>
</dbReference>
<evidence type="ECO:0000256" key="1">
    <source>
        <dbReference type="ARBA" id="ARBA00022741"/>
    </source>
</evidence>
<evidence type="ECO:0000313" key="4">
    <source>
        <dbReference type="EMBL" id="QFU76031.1"/>
    </source>
</evidence>
<dbReference type="Proteomes" id="UP000326287">
    <property type="component" value="Chromosome"/>
</dbReference>
<protein>
    <recommendedName>
        <fullName evidence="3">Molybdopterin synthase sulfur carrier subunit</fullName>
    </recommendedName>
</protein>
<dbReference type="InterPro" id="IPR012675">
    <property type="entry name" value="Beta-grasp_dom_sf"/>
</dbReference>
<proteinExistence type="inferred from homology"/>
<dbReference type="Gene3D" id="3.10.20.30">
    <property type="match status" value="1"/>
</dbReference>
<dbReference type="KEGG" id="halc:EY643_10340"/>